<dbReference type="PANTHER" id="PTHR46056">
    <property type="entry name" value="LONG-CHAIN-ALCOHOL OXIDASE"/>
    <property type="match status" value="1"/>
</dbReference>
<evidence type="ECO:0000256" key="1">
    <source>
        <dbReference type="ARBA" id="ARBA00010790"/>
    </source>
</evidence>
<evidence type="ECO:0000259" key="6">
    <source>
        <dbReference type="Pfam" id="PF01494"/>
    </source>
</evidence>
<dbReference type="SUPFAM" id="SSF54373">
    <property type="entry name" value="FAD-linked reductases, C-terminal domain"/>
    <property type="match status" value="1"/>
</dbReference>
<keyword evidence="2" id="KW-0285">Flavoprotein</keyword>
<evidence type="ECO:0000256" key="4">
    <source>
        <dbReference type="ARBA" id="ARBA00023002"/>
    </source>
</evidence>
<dbReference type="RefSeq" id="WP_144748491.1">
    <property type="nucleotide sequence ID" value="NZ_VMNW02000008.1"/>
</dbReference>
<protein>
    <submittedName>
        <fullName evidence="8">GMC family oxidoreductase</fullName>
    </submittedName>
</protein>
<evidence type="ECO:0000259" key="7">
    <source>
        <dbReference type="Pfam" id="PF05199"/>
    </source>
</evidence>
<feature type="domain" description="Glucose-methanol-choline oxidoreductase C-terminal" evidence="7">
    <location>
        <begin position="398"/>
        <end position="516"/>
    </location>
</feature>
<organism evidence="8 9">
    <name type="scientific">Amycolatopsis acidicola</name>
    <dbReference type="NCBI Taxonomy" id="2596893"/>
    <lineage>
        <taxon>Bacteria</taxon>
        <taxon>Bacillati</taxon>
        <taxon>Actinomycetota</taxon>
        <taxon>Actinomycetes</taxon>
        <taxon>Pseudonocardiales</taxon>
        <taxon>Pseudonocardiaceae</taxon>
        <taxon>Amycolatopsis</taxon>
    </lineage>
</organism>
<dbReference type="GO" id="GO:0016614">
    <property type="term" value="F:oxidoreductase activity, acting on CH-OH group of donors"/>
    <property type="evidence" value="ECO:0007669"/>
    <property type="project" value="InterPro"/>
</dbReference>
<dbReference type="InterPro" id="IPR002938">
    <property type="entry name" value="FAD-bd"/>
</dbReference>
<feature type="domain" description="Glucose-methanol-choline oxidoreductase N-terminal" evidence="5">
    <location>
        <begin position="197"/>
        <end position="305"/>
    </location>
</feature>
<evidence type="ECO:0000256" key="3">
    <source>
        <dbReference type="ARBA" id="ARBA00022827"/>
    </source>
</evidence>
<keyword evidence="9" id="KW-1185">Reference proteome</keyword>
<keyword evidence="3" id="KW-0274">FAD</keyword>
<dbReference type="InterPro" id="IPR000172">
    <property type="entry name" value="GMC_OxRdtase_N"/>
</dbReference>
<evidence type="ECO:0000256" key="2">
    <source>
        <dbReference type="ARBA" id="ARBA00022630"/>
    </source>
</evidence>
<dbReference type="Pfam" id="PF01494">
    <property type="entry name" value="FAD_binding_3"/>
    <property type="match status" value="1"/>
</dbReference>
<dbReference type="PANTHER" id="PTHR46056:SF12">
    <property type="entry name" value="LONG-CHAIN-ALCOHOL OXIDASE"/>
    <property type="match status" value="1"/>
</dbReference>
<dbReference type="OrthoDB" id="9798604at2"/>
<dbReference type="GO" id="GO:0071949">
    <property type="term" value="F:FAD binding"/>
    <property type="evidence" value="ECO:0007669"/>
    <property type="project" value="InterPro"/>
</dbReference>
<evidence type="ECO:0000313" key="8">
    <source>
        <dbReference type="EMBL" id="KAA9164032.1"/>
    </source>
</evidence>
<name>A0A5N0VH82_9PSEU</name>
<dbReference type="InterPro" id="IPR007867">
    <property type="entry name" value="GMC_OxRtase_C"/>
</dbReference>
<accession>A0A5N0VH82</accession>
<dbReference type="Gene3D" id="3.50.50.60">
    <property type="entry name" value="FAD/NAD(P)-binding domain"/>
    <property type="match status" value="2"/>
</dbReference>
<feature type="domain" description="FAD-binding" evidence="6">
    <location>
        <begin position="8"/>
        <end position="42"/>
    </location>
</feature>
<dbReference type="InterPro" id="IPR036188">
    <property type="entry name" value="FAD/NAD-bd_sf"/>
</dbReference>
<dbReference type="Pfam" id="PF05199">
    <property type="entry name" value="GMC_oxred_C"/>
    <property type="match status" value="1"/>
</dbReference>
<dbReference type="Proteomes" id="UP000319769">
    <property type="component" value="Unassembled WGS sequence"/>
</dbReference>
<dbReference type="EMBL" id="VMNW02000008">
    <property type="protein sequence ID" value="KAA9164032.1"/>
    <property type="molecule type" value="Genomic_DNA"/>
</dbReference>
<gene>
    <name evidence="8" type="ORF">FPZ12_008425</name>
</gene>
<dbReference type="AlphaFoldDB" id="A0A5N0VH82"/>
<evidence type="ECO:0000313" key="9">
    <source>
        <dbReference type="Proteomes" id="UP000319769"/>
    </source>
</evidence>
<keyword evidence="4" id="KW-0560">Oxidoreductase</keyword>
<comment type="similarity">
    <text evidence="1">Belongs to the GMC oxidoreductase family.</text>
</comment>
<sequence length="532" mass="57495">MTTGPSDRTTVVVVGAGPSGAVMSHTLATAGIDVVCLEQGDWLNPSDYAANHRMWELVARTHWGLEPNDRRNLADYPLEVSQTDLPPSMYAAVGGSTIHFGGLWPRLVPSDLRVRTVDGIADDWPISYDDLLPFYNETDQFLGIAGLDGDPAYPDGQEFPQPPHPLGKAGRRAAEGLNKLGWHWWYGANSIPTHKHGDLAACVRWGTCVQGCPEGAKASFDLAYWPAAIRAGAQLRTGARVSRIMTGPDGKASGVRYIDQGGREVDLAADHVVLCANGVGTARLLLMSELANSSGLVGRNLMLHPNSMVLGYYDDDLESWRGPLGAAISSMQFYETDLERGFYRGIKMHASTAPGLINNGVEPHRSLGFDELWGPKFHDVVRDSRNAILWACNIDDLPEESNRVVLDPSRTDSSGLPAAKIEYRFSENTLKIREFALARMIEAHEASGAKKVLPIADMPGEPGHLLGTARMGLDPARSVVDPMGRAHDVPNLRIADGSIFVTGGSANPTTTIVALALRIARDLTEEIEGIPA</sequence>
<dbReference type="SUPFAM" id="SSF51905">
    <property type="entry name" value="FAD/NAD(P)-binding domain"/>
    <property type="match status" value="1"/>
</dbReference>
<reference evidence="8" key="1">
    <citation type="submission" date="2019-09" db="EMBL/GenBank/DDBJ databases">
        <authorList>
            <person name="Teo W.F.A."/>
            <person name="Duangmal K."/>
        </authorList>
    </citation>
    <scope>NUCLEOTIDE SEQUENCE [LARGE SCALE GENOMIC DNA]</scope>
    <source>
        <strain evidence="8">K81G1</strain>
    </source>
</reference>
<comment type="caution">
    <text evidence="8">The sequence shown here is derived from an EMBL/GenBank/DDBJ whole genome shotgun (WGS) entry which is preliminary data.</text>
</comment>
<dbReference type="Pfam" id="PF00732">
    <property type="entry name" value="GMC_oxred_N"/>
    <property type="match status" value="1"/>
</dbReference>
<proteinExistence type="inferred from homology"/>
<evidence type="ECO:0000259" key="5">
    <source>
        <dbReference type="Pfam" id="PF00732"/>
    </source>
</evidence>